<proteinExistence type="predicted"/>
<evidence type="ECO:0000259" key="2">
    <source>
        <dbReference type="PROSITE" id="PS51171"/>
    </source>
</evidence>
<comment type="caution">
    <text evidence="4">The sequence shown here is derived from an EMBL/GenBank/DDBJ whole genome shotgun (WGS) entry which is preliminary data.</text>
</comment>
<keyword evidence="5" id="KW-1185">Reference proteome</keyword>
<dbReference type="NCBIfam" id="NF006421">
    <property type="entry name" value="PRK08673.1"/>
    <property type="match status" value="1"/>
</dbReference>
<dbReference type="Gene3D" id="3.30.70.260">
    <property type="match status" value="1"/>
</dbReference>
<dbReference type="Pfam" id="PF00793">
    <property type="entry name" value="DAHP_synth_1"/>
    <property type="match status" value="1"/>
</dbReference>
<dbReference type="PANTHER" id="PTHR43018:SF2">
    <property type="entry name" value="PHOSPHO-2-DEHYDRO-3-DEOXYHEPTONATE ALDOLASE"/>
    <property type="match status" value="1"/>
</dbReference>
<dbReference type="InterPro" id="IPR002912">
    <property type="entry name" value="ACT_dom"/>
</dbReference>
<dbReference type="InterPro" id="IPR013785">
    <property type="entry name" value="Aldolase_TIM"/>
</dbReference>
<dbReference type="CDD" id="cd13631">
    <property type="entry name" value="PBP2_Ct-PDT_like"/>
    <property type="match status" value="1"/>
</dbReference>
<dbReference type="Pfam" id="PF00800">
    <property type="entry name" value="PDT"/>
    <property type="match status" value="1"/>
</dbReference>
<dbReference type="PROSITE" id="PS51671">
    <property type="entry name" value="ACT"/>
    <property type="match status" value="1"/>
</dbReference>
<dbReference type="Gene3D" id="3.20.20.70">
    <property type="entry name" value="Aldolase class I"/>
    <property type="match status" value="1"/>
</dbReference>
<sequence>MVIVLESSISLEKKKVLAQLIQKKYHCELKEVHVPDATFFCILGAPDCNLEEISQEEGVQRVIRTRKPYRLCSKEMCPDNTIVKITESVRFGAVGVAVIAGPCSVESKSQIRETAFLVKESGACMLRGGAYKPRTSPYSFQGLGVKGLAYLKEAGEATGLPIVSEIVSASYLDAMNEYVDMFQIGARNMQNFELLKEVASLGRPVLLKRGMAATIEEWLMAAEYLMAHGTKDIVLCERGIRTFETYTRNTLDITAIPAIKTLTHLPILVDPSHATGLRDQVPAVSLAAVAAGADGLIIEVHPHPENALSDGAQSLYPQQFEKLMRDIEILAPLVSREILRVPHKKETSLLPRKNQNTAAVAFQGQHGSYSEQALQMFFQNSPQQLACKSFHEVFKSIDKGEAEFGVIPIENSLMGTIHDSYDMFVRFPDISITAELYLRIEHSLIGLPESDINDITTVYSQNPGFEQCRDFLAQYPVWRLVLHYDTAGAVAKILTLKDLHVAAIAHERVASMHNLKVLAQGIETNPHNYTRFVVLSRKSESLFPHPNKASMVFQTEDKPGALFQCLKIAAKCSLNLKKIESRPIQGKPWRYRFYLDVEMPERKETFDEMLKLLKEESSDFLLIGIYKADLVPS</sequence>
<evidence type="ECO:0000313" key="4">
    <source>
        <dbReference type="EMBL" id="KAK2141488.1"/>
    </source>
</evidence>
<name>A0AAD9MRJ8_9ANNE</name>
<accession>A0AAD9MRJ8</accession>
<dbReference type="SUPFAM" id="SSF53850">
    <property type="entry name" value="Periplasmic binding protein-like II"/>
    <property type="match status" value="1"/>
</dbReference>
<evidence type="ECO:0008006" key="6">
    <source>
        <dbReference type="Google" id="ProtNLM"/>
    </source>
</evidence>
<dbReference type="NCBIfam" id="NF009239">
    <property type="entry name" value="PRK12595.1"/>
    <property type="match status" value="1"/>
</dbReference>
<dbReference type="CDD" id="cd04905">
    <property type="entry name" value="ACT_CM-PDT"/>
    <property type="match status" value="1"/>
</dbReference>
<organism evidence="4 5">
    <name type="scientific">Paralvinella palmiformis</name>
    <dbReference type="NCBI Taxonomy" id="53620"/>
    <lineage>
        <taxon>Eukaryota</taxon>
        <taxon>Metazoa</taxon>
        <taxon>Spiralia</taxon>
        <taxon>Lophotrochozoa</taxon>
        <taxon>Annelida</taxon>
        <taxon>Polychaeta</taxon>
        <taxon>Sedentaria</taxon>
        <taxon>Canalipalpata</taxon>
        <taxon>Terebellida</taxon>
        <taxon>Terebelliformia</taxon>
        <taxon>Alvinellidae</taxon>
        <taxon>Paralvinella</taxon>
    </lineage>
</organism>
<dbReference type="InterPro" id="IPR001086">
    <property type="entry name" value="Preph_deHydtase"/>
</dbReference>
<feature type="domain" description="Prephenate dehydratase" evidence="2">
    <location>
        <begin position="359"/>
        <end position="537"/>
    </location>
</feature>
<dbReference type="EMBL" id="JAODUP010001091">
    <property type="protein sequence ID" value="KAK2141488.1"/>
    <property type="molecule type" value="Genomic_DNA"/>
</dbReference>
<dbReference type="GO" id="GO:0016832">
    <property type="term" value="F:aldehyde-lyase activity"/>
    <property type="evidence" value="ECO:0007669"/>
    <property type="project" value="InterPro"/>
</dbReference>
<dbReference type="InterPro" id="IPR052899">
    <property type="entry name" value="Class-I_DAHP_synthase"/>
</dbReference>
<dbReference type="SUPFAM" id="SSF55021">
    <property type="entry name" value="ACT-like"/>
    <property type="match status" value="1"/>
</dbReference>
<dbReference type="InterPro" id="IPR045865">
    <property type="entry name" value="ACT-like_dom_sf"/>
</dbReference>
<dbReference type="SUPFAM" id="SSF51569">
    <property type="entry name" value="Aldolase"/>
    <property type="match status" value="1"/>
</dbReference>
<evidence type="ECO:0000313" key="5">
    <source>
        <dbReference type="Proteomes" id="UP001208570"/>
    </source>
</evidence>
<reference evidence="4" key="1">
    <citation type="journal article" date="2023" name="Mol. Biol. Evol.">
        <title>Third-Generation Sequencing Reveals the Adaptive Role of the Epigenome in Three Deep-Sea Polychaetes.</title>
        <authorList>
            <person name="Perez M."/>
            <person name="Aroh O."/>
            <person name="Sun Y."/>
            <person name="Lan Y."/>
            <person name="Juniper S.K."/>
            <person name="Young C.R."/>
            <person name="Angers B."/>
            <person name="Qian P.Y."/>
        </authorList>
    </citation>
    <scope>NUCLEOTIDE SEQUENCE</scope>
    <source>
        <strain evidence="4">P08H-3</strain>
    </source>
</reference>
<dbReference type="AlphaFoldDB" id="A0AAD9MRJ8"/>
<dbReference type="Gene3D" id="3.40.190.10">
    <property type="entry name" value="Periplasmic binding protein-like II"/>
    <property type="match status" value="2"/>
</dbReference>
<keyword evidence="1" id="KW-0808">Transferase</keyword>
<dbReference type="NCBIfam" id="TIGR01361">
    <property type="entry name" value="DAHP_synth_Bsub"/>
    <property type="match status" value="1"/>
</dbReference>
<protein>
    <recommendedName>
        <fullName evidence="6">Prephenate dehydratase</fullName>
    </recommendedName>
</protein>
<feature type="domain" description="ACT" evidence="3">
    <location>
        <begin position="550"/>
        <end position="633"/>
    </location>
</feature>
<dbReference type="PROSITE" id="PS51171">
    <property type="entry name" value="PREPHENATE_DEHYDR_3"/>
    <property type="match status" value="1"/>
</dbReference>
<dbReference type="GO" id="GO:0016740">
    <property type="term" value="F:transferase activity"/>
    <property type="evidence" value="ECO:0007669"/>
    <property type="project" value="UniProtKB-KW"/>
</dbReference>
<evidence type="ECO:0000259" key="3">
    <source>
        <dbReference type="PROSITE" id="PS51671"/>
    </source>
</evidence>
<dbReference type="Gene3D" id="3.30.70.1140">
    <property type="entry name" value="Phospho-2-dehydro-3-deoxyheptonate aldolase, domain 1"/>
    <property type="match status" value="1"/>
</dbReference>
<evidence type="ECO:0000256" key="1">
    <source>
        <dbReference type="ARBA" id="ARBA00022679"/>
    </source>
</evidence>
<dbReference type="PANTHER" id="PTHR43018">
    <property type="entry name" value="PHOSPHO-2-DEHYDRO-3-DEOXYHEPTONATE ALDOLASE"/>
    <property type="match status" value="1"/>
</dbReference>
<dbReference type="GO" id="GO:0004664">
    <property type="term" value="F:prephenate dehydratase activity"/>
    <property type="evidence" value="ECO:0007669"/>
    <property type="project" value="InterPro"/>
</dbReference>
<dbReference type="Proteomes" id="UP001208570">
    <property type="component" value="Unassembled WGS sequence"/>
</dbReference>
<dbReference type="InterPro" id="IPR006268">
    <property type="entry name" value="DAHP_syn_2"/>
</dbReference>
<dbReference type="GO" id="GO:0009094">
    <property type="term" value="P:L-phenylalanine biosynthetic process"/>
    <property type="evidence" value="ECO:0007669"/>
    <property type="project" value="InterPro"/>
</dbReference>
<gene>
    <name evidence="4" type="ORF">LSH36_1091g00240</name>
</gene>
<dbReference type="InterPro" id="IPR006218">
    <property type="entry name" value="DAHP1/KDSA"/>
</dbReference>